<sequence>MREIITLQIGQCGNQMATEFWKSILNEHNLDSDGSILSNQDLNDRKDIFFYESDDNKFIPRSVLIDLEPRVLSQLSPVFNRENIFMPNEGGGAGNNWAHGYYIGQKHKDDVMEIVRREAEGCDALEGFFVCHSIAGGTGSGFGSMTLEQLRDEYPKNYTQTYSIFPNNEESSDVVVQPYNSILTLQRLYEFSDCVIVMDNTALGKLTLDSLKIDTPTFRHINSLIATVMSASTSTMRFPGYTFSDFASLHTSLVPLKNLKFVVPSYTPFTFESISKIVRKTSCGDVMRRLLLQKTRLATFENFKTTSAISILNILSGVEDASDVHKSIIKIMDRNLIHFVPWMQPIFNVCLSKQKSKASRVSGLSLLNTTGISHLLNKIIGQFDKLRKQKAFMDIYKKYGIEVENFDECRNNILGIIEEYNSAEHTSYQEPEM</sequence>
<evidence type="ECO:0000256" key="9">
    <source>
        <dbReference type="ARBA" id="ARBA00023212"/>
    </source>
</evidence>
<dbReference type="InterPro" id="IPR003008">
    <property type="entry name" value="Tubulin_FtsZ_GTPase"/>
</dbReference>
<proteinExistence type="inferred from homology"/>
<dbReference type="InterPro" id="IPR008280">
    <property type="entry name" value="Tub_FtsZ_C"/>
</dbReference>
<keyword evidence="9" id="KW-0206">Cytoskeleton</keyword>
<evidence type="ECO:0000256" key="2">
    <source>
        <dbReference type="ARBA" id="ARBA00009636"/>
    </source>
</evidence>
<dbReference type="InterPro" id="IPR023123">
    <property type="entry name" value="Tubulin_C"/>
</dbReference>
<comment type="subcellular location">
    <subcellularLocation>
        <location evidence="1">Cytoplasm</location>
        <location evidence="1">Cytoskeleton</location>
        <location evidence="1">Microtubule organizing center</location>
    </subcellularLocation>
</comment>
<dbReference type="InterPro" id="IPR017975">
    <property type="entry name" value="Tubulin_CS"/>
</dbReference>
<gene>
    <name evidence="12" type="ORF">AAJ76_200012095</name>
</gene>
<keyword evidence="7 10" id="KW-0547">Nucleotide-binding</keyword>
<dbReference type="InterPro" id="IPR002454">
    <property type="entry name" value="Gamma_tubulin"/>
</dbReference>
<dbReference type="PROSITE" id="PS00228">
    <property type="entry name" value="TUBULIN_B_AUTOREG"/>
    <property type="match status" value="1"/>
</dbReference>
<evidence type="ECO:0000256" key="5">
    <source>
        <dbReference type="ARBA" id="ARBA00022490"/>
    </source>
</evidence>
<dbReference type="OrthoDB" id="10249382at2759"/>
<dbReference type="GO" id="GO:0007020">
    <property type="term" value="P:microtubule nucleation"/>
    <property type="evidence" value="ECO:0007669"/>
    <property type="project" value="InterPro"/>
</dbReference>
<dbReference type="SUPFAM" id="SSF52490">
    <property type="entry name" value="Tubulin nucleotide-binding domain-like"/>
    <property type="match status" value="1"/>
</dbReference>
<dbReference type="GO" id="GO:0000930">
    <property type="term" value="C:gamma-tubulin complex"/>
    <property type="evidence" value="ECO:0007669"/>
    <property type="project" value="InterPro"/>
</dbReference>
<dbReference type="PROSITE" id="PS00227">
    <property type="entry name" value="TUBULIN"/>
    <property type="match status" value="1"/>
</dbReference>
<dbReference type="AlphaFoldDB" id="A0A0F9WUS8"/>
<dbReference type="GO" id="GO:0031122">
    <property type="term" value="P:cytoplasmic microtubule organization"/>
    <property type="evidence" value="ECO:0007669"/>
    <property type="project" value="InterPro"/>
</dbReference>
<dbReference type="RefSeq" id="XP_024332240.1">
    <property type="nucleotide sequence ID" value="XM_024474433.1"/>
</dbReference>
<evidence type="ECO:0000256" key="10">
    <source>
        <dbReference type="RuleBase" id="RU000352"/>
    </source>
</evidence>
<dbReference type="GeneID" id="36319354"/>
<dbReference type="GO" id="GO:0005525">
    <property type="term" value="F:GTP binding"/>
    <property type="evidence" value="ECO:0007669"/>
    <property type="project" value="UniProtKB-UniRule"/>
</dbReference>
<comment type="subunit">
    <text evidence="3">Dimer of alpha and beta chains. A typical microtubule is a hollow water-filled tube with an outer diameter of 25 nm and an inner diameter of 15 nM. Alpha-beta heterodimers associate head-to-tail to form protofilaments running lengthwise along the microtubule wall with the beta-tubulin subunit facing the microtubule plus end conferring a structural polarity. Microtubules usually have 13 protofilaments but different protofilament numbers can be found in some organisms and specialized cells.</text>
</comment>
<organism evidence="12 13">
    <name type="scientific">Vairimorpha ceranae</name>
    <dbReference type="NCBI Taxonomy" id="40302"/>
    <lineage>
        <taxon>Eukaryota</taxon>
        <taxon>Fungi</taxon>
        <taxon>Fungi incertae sedis</taxon>
        <taxon>Microsporidia</taxon>
        <taxon>Nosematidae</taxon>
        <taxon>Vairimorpha</taxon>
    </lineage>
</organism>
<dbReference type="Gene3D" id="3.40.50.1440">
    <property type="entry name" value="Tubulin/FtsZ, GTPase domain"/>
    <property type="match status" value="1"/>
</dbReference>
<dbReference type="InterPro" id="IPR013838">
    <property type="entry name" value="Beta-tubulin_BS"/>
</dbReference>
<dbReference type="PRINTS" id="PR01161">
    <property type="entry name" value="TUBULIN"/>
</dbReference>
<keyword evidence="6 10" id="KW-0493">Microtubule</keyword>
<dbReference type="InterPro" id="IPR037103">
    <property type="entry name" value="Tubulin/FtsZ-like_C"/>
</dbReference>
<dbReference type="InterPro" id="IPR036525">
    <property type="entry name" value="Tubulin/FtsZ_GTPase_sf"/>
</dbReference>
<dbReference type="Gene3D" id="1.10.287.600">
    <property type="entry name" value="Helix hairpin bin"/>
    <property type="match status" value="1"/>
</dbReference>
<evidence type="ECO:0000259" key="11">
    <source>
        <dbReference type="SMART" id="SM00864"/>
    </source>
</evidence>
<evidence type="ECO:0000256" key="3">
    <source>
        <dbReference type="ARBA" id="ARBA00011747"/>
    </source>
</evidence>
<dbReference type="Gene3D" id="3.30.1330.20">
    <property type="entry name" value="Tubulin/FtsZ, C-terminal domain"/>
    <property type="match status" value="1"/>
</dbReference>
<dbReference type="VEuPathDB" id="MicrosporidiaDB:NCER_101024"/>
<dbReference type="CDD" id="cd02188">
    <property type="entry name" value="gamma_tubulin"/>
    <property type="match status" value="1"/>
</dbReference>
<reference evidence="12 13" key="1">
    <citation type="journal article" date="2015" name="Environ. Microbiol.">
        <title>Genome analyses suggest the presence of polyploidy and recent human-driven expansions in eight global populations of the honeybee pathogen Nosema ceranae.</title>
        <authorList>
            <person name="Pelin A."/>
            <person name="Selman M."/>
            <person name="Aris-Brosou S."/>
            <person name="Farinelli L."/>
            <person name="Corradi N."/>
        </authorList>
    </citation>
    <scope>NUCLEOTIDE SEQUENCE [LARGE SCALE GENOMIC DNA]</scope>
    <source>
        <strain evidence="12 13">PA08 1199</strain>
    </source>
</reference>
<dbReference type="EMBL" id="JPQZ01000002">
    <property type="protein sequence ID" value="KKO76498.1"/>
    <property type="molecule type" value="Genomic_DNA"/>
</dbReference>
<evidence type="ECO:0000313" key="13">
    <source>
        <dbReference type="Proteomes" id="UP000034350"/>
    </source>
</evidence>
<comment type="function">
    <text evidence="10">Tubulin is the major constituent of microtubules, protein filaments consisting of alpha- and beta-tubulin heterodimers. Gamma-tubulin is a key component of the gamma-tubulin ring complex (gTuRC) which mediates microtubule nucleation. The gTuRC regulates the minus-end nucleation of alpha-beta tubulin heterodimers that grow into microtubule protafilaments, a critical step in centrosome duplication and spindle formation.</text>
</comment>
<keyword evidence="5" id="KW-0963">Cytoplasm</keyword>
<evidence type="ECO:0000256" key="6">
    <source>
        <dbReference type="ARBA" id="ARBA00022701"/>
    </source>
</evidence>
<dbReference type="SMART" id="SM00864">
    <property type="entry name" value="Tubulin"/>
    <property type="match status" value="1"/>
</dbReference>
<protein>
    <recommendedName>
        <fullName evidence="4 10">Tubulin gamma chain</fullName>
    </recommendedName>
</protein>
<dbReference type="SUPFAM" id="SSF55307">
    <property type="entry name" value="Tubulin C-terminal domain-like"/>
    <property type="match status" value="1"/>
</dbReference>
<feature type="domain" description="Tubulin/FtsZ GTPase" evidence="11">
    <location>
        <begin position="46"/>
        <end position="240"/>
    </location>
</feature>
<dbReference type="VEuPathDB" id="MicrosporidiaDB:G9O61_00g005840"/>
<dbReference type="Proteomes" id="UP000034350">
    <property type="component" value="Unassembled WGS sequence"/>
</dbReference>
<dbReference type="Pfam" id="PF00091">
    <property type="entry name" value="Tubulin"/>
    <property type="match status" value="1"/>
</dbReference>
<dbReference type="OMA" id="QTYSIFP"/>
<dbReference type="PANTHER" id="PTHR11588">
    <property type="entry name" value="TUBULIN"/>
    <property type="match status" value="1"/>
</dbReference>
<evidence type="ECO:0000256" key="1">
    <source>
        <dbReference type="ARBA" id="ARBA00004267"/>
    </source>
</evidence>
<dbReference type="VEuPathDB" id="MicrosporidiaDB:AAJ76_200012095"/>
<dbReference type="GO" id="GO:0005874">
    <property type="term" value="C:microtubule"/>
    <property type="evidence" value="ECO:0007669"/>
    <property type="project" value="UniProtKB-KW"/>
</dbReference>
<name>A0A0F9WUS8_9MICR</name>
<dbReference type="InterPro" id="IPR000217">
    <property type="entry name" value="Tubulin"/>
</dbReference>
<evidence type="ECO:0000313" key="12">
    <source>
        <dbReference type="EMBL" id="KKO76498.1"/>
    </source>
</evidence>
<keyword evidence="8 10" id="KW-0342">GTP-binding</keyword>
<evidence type="ECO:0000256" key="8">
    <source>
        <dbReference type="ARBA" id="ARBA00023134"/>
    </source>
</evidence>
<evidence type="ECO:0000256" key="7">
    <source>
        <dbReference type="ARBA" id="ARBA00022741"/>
    </source>
</evidence>
<dbReference type="InterPro" id="IPR018316">
    <property type="entry name" value="Tubulin/FtsZ_2-layer-sand-dom"/>
</dbReference>
<evidence type="ECO:0000256" key="4">
    <source>
        <dbReference type="ARBA" id="ARBA00018848"/>
    </source>
</evidence>
<comment type="caution">
    <text evidence="12">The sequence shown here is derived from an EMBL/GenBank/DDBJ whole genome shotgun (WGS) entry which is preliminary data.</text>
</comment>
<dbReference type="PRINTS" id="PR01164">
    <property type="entry name" value="GAMMATUBULIN"/>
</dbReference>
<dbReference type="Pfam" id="PF03953">
    <property type="entry name" value="Tubulin_C"/>
    <property type="match status" value="1"/>
</dbReference>
<comment type="similarity">
    <text evidence="2 10">Belongs to the tubulin family.</text>
</comment>
<accession>A0A0F9WUS8</accession>
<dbReference type="SMR" id="A0A0F9WUS8"/>
<keyword evidence="13" id="KW-1185">Reference proteome</keyword>